<dbReference type="Pfam" id="PF04387">
    <property type="entry name" value="PTPLA"/>
    <property type="match status" value="1"/>
</dbReference>
<name>A0AAW2SCW0_9LAMI</name>
<evidence type="ECO:0000256" key="7">
    <source>
        <dbReference type="ARBA" id="ARBA00022832"/>
    </source>
</evidence>
<evidence type="ECO:0000256" key="12">
    <source>
        <dbReference type="ARBA" id="ARBA00023239"/>
    </source>
</evidence>
<keyword evidence="9 13" id="KW-0443">Lipid metabolism</keyword>
<keyword evidence="11 13" id="KW-0275">Fatty acid biosynthesis</keyword>
<evidence type="ECO:0000256" key="10">
    <source>
        <dbReference type="ARBA" id="ARBA00023136"/>
    </source>
</evidence>
<comment type="function">
    <text evidence="13">Catalyzes the third of the four reactions of the long-chain fatty acids elongation cycle. This endoplasmic reticulum-bound enzymatic process, allows the addition of two carbons to the chain of long- and very long-chain fatty acids/VLCFAs per cycle. This enzyme catalyzes the dehydration of the 3-hydroxyacyl-CoA intermediate into trans-2,3-enoyl-CoA, within each cycle of fatty acid elongation. Thereby, it participates to the production of VLCFAs of different chain lengths that are involved in multiple biological processes as precursors of membrane lipids and lipid mediators.</text>
</comment>
<evidence type="ECO:0000256" key="3">
    <source>
        <dbReference type="ARBA" id="ARBA00007811"/>
    </source>
</evidence>
<keyword evidence="13" id="KW-0256">Endoplasmic reticulum</keyword>
<reference evidence="14" key="2">
    <citation type="journal article" date="2024" name="Plant">
        <title>Genomic evolution and insights into agronomic trait innovations of Sesamum species.</title>
        <authorList>
            <person name="Miao H."/>
            <person name="Wang L."/>
            <person name="Qu L."/>
            <person name="Liu H."/>
            <person name="Sun Y."/>
            <person name="Le M."/>
            <person name="Wang Q."/>
            <person name="Wei S."/>
            <person name="Zheng Y."/>
            <person name="Lin W."/>
            <person name="Duan Y."/>
            <person name="Cao H."/>
            <person name="Xiong S."/>
            <person name="Wang X."/>
            <person name="Wei L."/>
            <person name="Li C."/>
            <person name="Ma Q."/>
            <person name="Ju M."/>
            <person name="Zhao R."/>
            <person name="Li G."/>
            <person name="Mu C."/>
            <person name="Tian Q."/>
            <person name="Mei H."/>
            <person name="Zhang T."/>
            <person name="Gao T."/>
            <person name="Zhang H."/>
        </authorList>
    </citation>
    <scope>NUCLEOTIDE SEQUENCE</scope>
    <source>
        <strain evidence="14">KEN8</strain>
    </source>
</reference>
<accession>A0AAW2SCW0</accession>
<comment type="caution">
    <text evidence="14">The sequence shown here is derived from an EMBL/GenBank/DDBJ whole genome shotgun (WGS) entry which is preliminary data.</text>
</comment>
<feature type="transmembrane region" description="Helical" evidence="13">
    <location>
        <begin position="190"/>
        <end position="207"/>
    </location>
</feature>
<comment type="similarity">
    <text evidence="3 13">Belongs to the very long-chain fatty acids dehydratase HACD family.</text>
</comment>
<evidence type="ECO:0000256" key="5">
    <source>
        <dbReference type="ARBA" id="ARBA00022516"/>
    </source>
</evidence>
<evidence type="ECO:0000256" key="8">
    <source>
        <dbReference type="ARBA" id="ARBA00022989"/>
    </source>
</evidence>
<gene>
    <name evidence="14" type="ORF">Scaly_0374800</name>
</gene>
<comment type="subcellular location">
    <subcellularLocation>
        <location evidence="13">Endoplasmic reticulum membrane</location>
        <topology evidence="13">Multi-pass membrane protein</topology>
    </subcellularLocation>
    <subcellularLocation>
        <location evidence="1">Membrane</location>
        <topology evidence="1">Multi-pass membrane protein</topology>
    </subcellularLocation>
</comment>
<evidence type="ECO:0000256" key="9">
    <source>
        <dbReference type="ARBA" id="ARBA00023098"/>
    </source>
</evidence>
<keyword evidence="7 13" id="KW-0276">Fatty acid metabolism</keyword>
<feature type="transmembrane region" description="Helical" evidence="13">
    <location>
        <begin position="7"/>
        <end position="28"/>
    </location>
</feature>
<evidence type="ECO:0000256" key="6">
    <source>
        <dbReference type="ARBA" id="ARBA00022692"/>
    </source>
</evidence>
<dbReference type="EC" id="4.2.1.134" evidence="4 13"/>
<evidence type="ECO:0000256" key="4">
    <source>
        <dbReference type="ARBA" id="ARBA00013122"/>
    </source>
</evidence>
<keyword evidence="6 13" id="KW-0812">Transmembrane</keyword>
<proteinExistence type="inferred from homology"/>
<dbReference type="GO" id="GO:0102158">
    <property type="term" value="F:very-long-chain (3R)-3-hydroxyacyl-CoA dehydratase activity"/>
    <property type="evidence" value="ECO:0007669"/>
    <property type="project" value="UniProtKB-EC"/>
</dbReference>
<dbReference type="GO" id="GO:0042761">
    <property type="term" value="P:very long-chain fatty acid biosynthetic process"/>
    <property type="evidence" value="ECO:0007669"/>
    <property type="project" value="TreeGrafter"/>
</dbReference>
<dbReference type="GO" id="GO:0030148">
    <property type="term" value="P:sphingolipid biosynthetic process"/>
    <property type="evidence" value="ECO:0007669"/>
    <property type="project" value="TreeGrafter"/>
</dbReference>
<evidence type="ECO:0000313" key="14">
    <source>
        <dbReference type="EMBL" id="KAL0390177.1"/>
    </source>
</evidence>
<dbReference type="EMBL" id="JACGWM010000002">
    <property type="protein sequence ID" value="KAL0390177.1"/>
    <property type="molecule type" value="Genomic_DNA"/>
</dbReference>
<keyword evidence="12 13" id="KW-0456">Lyase</keyword>
<comment type="caution">
    <text evidence="13">Lacks conserved residue(s) required for the propagation of feature annotation.</text>
</comment>
<dbReference type="GO" id="GO:0030497">
    <property type="term" value="P:fatty acid elongation"/>
    <property type="evidence" value="ECO:0007669"/>
    <property type="project" value="TreeGrafter"/>
</dbReference>
<reference evidence="14" key="1">
    <citation type="submission" date="2020-06" db="EMBL/GenBank/DDBJ databases">
        <authorList>
            <person name="Li T."/>
            <person name="Hu X."/>
            <person name="Zhang T."/>
            <person name="Song X."/>
            <person name="Zhang H."/>
            <person name="Dai N."/>
            <person name="Sheng W."/>
            <person name="Hou X."/>
            <person name="Wei L."/>
        </authorList>
    </citation>
    <scope>NUCLEOTIDE SEQUENCE</scope>
    <source>
        <strain evidence="14">KEN8</strain>
        <tissue evidence="14">Leaf</tissue>
    </source>
</reference>
<evidence type="ECO:0000256" key="2">
    <source>
        <dbReference type="ARBA" id="ARBA00005194"/>
    </source>
</evidence>
<evidence type="ECO:0000256" key="1">
    <source>
        <dbReference type="ARBA" id="ARBA00004141"/>
    </source>
</evidence>
<comment type="pathway">
    <text evidence="2 13">Lipid metabolism; fatty acid biosynthesis.</text>
</comment>
<organism evidence="14">
    <name type="scientific">Sesamum calycinum</name>
    <dbReference type="NCBI Taxonomy" id="2727403"/>
    <lineage>
        <taxon>Eukaryota</taxon>
        <taxon>Viridiplantae</taxon>
        <taxon>Streptophyta</taxon>
        <taxon>Embryophyta</taxon>
        <taxon>Tracheophyta</taxon>
        <taxon>Spermatophyta</taxon>
        <taxon>Magnoliopsida</taxon>
        <taxon>eudicotyledons</taxon>
        <taxon>Gunneridae</taxon>
        <taxon>Pentapetalae</taxon>
        <taxon>asterids</taxon>
        <taxon>lamiids</taxon>
        <taxon>Lamiales</taxon>
        <taxon>Pedaliaceae</taxon>
        <taxon>Sesamum</taxon>
    </lineage>
</organism>
<keyword evidence="8 13" id="KW-1133">Transmembrane helix</keyword>
<feature type="transmembrane region" description="Helical" evidence="13">
    <location>
        <begin position="99"/>
        <end position="121"/>
    </location>
</feature>
<evidence type="ECO:0000256" key="13">
    <source>
        <dbReference type="RuleBase" id="RU363109"/>
    </source>
</evidence>
<protein>
    <recommendedName>
        <fullName evidence="4 13">Very-long-chain (3R)-3-hydroxyacyl-CoA dehydratase</fullName>
        <ecNumber evidence="4 13">4.2.1.134</ecNumber>
    </recommendedName>
</protein>
<comment type="catalytic activity">
    <reaction evidence="13">
        <text>a very-long-chain (3R)-3-hydroxyacyl-CoA = a very-long-chain (2E)-enoyl-CoA + H2O</text>
        <dbReference type="Rhea" id="RHEA:45812"/>
        <dbReference type="ChEBI" id="CHEBI:15377"/>
        <dbReference type="ChEBI" id="CHEBI:83728"/>
        <dbReference type="ChEBI" id="CHEBI:85440"/>
        <dbReference type="EC" id="4.2.1.134"/>
    </reaction>
</comment>
<dbReference type="PANTHER" id="PTHR11035:SF35">
    <property type="entry name" value="VERY-LONG-CHAIN (3R)-3-HYDROXYACYL-COA DEHYDRATASE"/>
    <property type="match status" value="1"/>
</dbReference>
<dbReference type="GO" id="GO:0005789">
    <property type="term" value="C:endoplasmic reticulum membrane"/>
    <property type="evidence" value="ECO:0007669"/>
    <property type="project" value="UniProtKB-SubCell"/>
</dbReference>
<dbReference type="PANTHER" id="PTHR11035">
    <property type="entry name" value="VERY-LONG-CHAIN (3R)-3-HYDROXYACYL-COA DEHYDRATASE"/>
    <property type="match status" value="1"/>
</dbReference>
<evidence type="ECO:0000256" key="11">
    <source>
        <dbReference type="ARBA" id="ARBA00023160"/>
    </source>
</evidence>
<sequence length="226" mass="25920">MSQLRDVYLIFYNLFQALGWAVSLFRVLSNFVSTTSVHGAYSSAGELICLLQTLAFLEVIHGAIGIVPSGALLPLMQWGGRTHFLLAIVRRIHEEKGEFILFLDVGSGLPSVFITFVAWSLSEIIRYSHYAVNCMGSSPNWMTFIRYNAFIVLYPIGVFPGEMWLMHQALPFIKAENLYADILPFSYDKFVKALLFCYPLLWMKLYLHMFKQRRSKLGKQQKKKSN</sequence>
<keyword evidence="5 13" id="KW-0444">Lipid biosynthesis</keyword>
<dbReference type="AlphaFoldDB" id="A0AAW2SCW0"/>
<keyword evidence="10 13" id="KW-0472">Membrane</keyword>
<dbReference type="InterPro" id="IPR007482">
    <property type="entry name" value="Tyr_Pase-like_PTPLA"/>
</dbReference>